<evidence type="ECO:0008006" key="3">
    <source>
        <dbReference type="Google" id="ProtNLM"/>
    </source>
</evidence>
<keyword evidence="2" id="KW-1185">Reference proteome</keyword>
<gene>
    <name evidence="1" type="ORF">DXV75_03190</name>
</gene>
<evidence type="ECO:0000313" key="2">
    <source>
        <dbReference type="Proteomes" id="UP000256561"/>
    </source>
</evidence>
<proteinExistence type="predicted"/>
<reference evidence="2" key="1">
    <citation type="submission" date="2018-08" db="EMBL/GenBank/DDBJ databases">
        <authorList>
            <person name="Zhang J."/>
            <person name="Du Z.-J."/>
        </authorList>
    </citation>
    <scope>NUCLEOTIDE SEQUENCE [LARGE SCALE GENOMIC DNA]</scope>
    <source>
        <strain evidence="2">KCTC 52655</strain>
    </source>
</reference>
<name>A0A3D8MBS1_9ALTE</name>
<dbReference type="EMBL" id="QRHA01000002">
    <property type="protein sequence ID" value="RDV27988.1"/>
    <property type="molecule type" value="Genomic_DNA"/>
</dbReference>
<dbReference type="AlphaFoldDB" id="A0A3D8MBS1"/>
<protein>
    <recommendedName>
        <fullName evidence="3">HEAT repeat domain-containing protein</fullName>
    </recommendedName>
</protein>
<dbReference type="InterPro" id="IPR016024">
    <property type="entry name" value="ARM-type_fold"/>
</dbReference>
<dbReference type="Proteomes" id="UP000256561">
    <property type="component" value="Unassembled WGS sequence"/>
</dbReference>
<dbReference type="SUPFAM" id="SSF48371">
    <property type="entry name" value="ARM repeat"/>
    <property type="match status" value="1"/>
</dbReference>
<organism evidence="1 2">
    <name type="scientific">Alteromonas aestuariivivens</name>
    <dbReference type="NCBI Taxonomy" id="1938339"/>
    <lineage>
        <taxon>Bacteria</taxon>
        <taxon>Pseudomonadati</taxon>
        <taxon>Pseudomonadota</taxon>
        <taxon>Gammaproteobacteria</taxon>
        <taxon>Alteromonadales</taxon>
        <taxon>Alteromonadaceae</taxon>
        <taxon>Alteromonas/Salinimonas group</taxon>
        <taxon>Alteromonas</taxon>
    </lineage>
</organism>
<accession>A0A3D8MBS1</accession>
<comment type="caution">
    <text evidence="1">The sequence shown here is derived from an EMBL/GenBank/DDBJ whole genome shotgun (WGS) entry which is preliminary data.</text>
</comment>
<sequence length="333" mass="36425">MLQFRIKNIGYFSAGFLCSLLCQWGIDETGLHWDEQASADARFHADVAKHSVQISASDNLYSVKSVDSEPVQPSPDVSPDCTGQCVNSLINAIQHSVNDQQTADTVAMVEGLSLPISVNFEQRQQLLQALQYELAGLDDLNGSITQGMLALLAPEIQLDIAGLLAQSESKNLRVEAMNVMLLGNHQPSKLAQRISDLLENERDDDALVAMLSRIPALEASQTGADIDHLLITLMEDNSRHPSVQFHAAQSLSLLAPASLALQGTITTMLRSQQAGQRQNALNLLQHAVERHRHAGDAFQFELDSIANDHNEDPLTRIAALRVLSRYRIGNHSG</sequence>
<evidence type="ECO:0000313" key="1">
    <source>
        <dbReference type="EMBL" id="RDV27988.1"/>
    </source>
</evidence>